<evidence type="ECO:0000259" key="1">
    <source>
        <dbReference type="Pfam" id="PF03476"/>
    </source>
</evidence>
<evidence type="ECO:0000313" key="3">
    <source>
        <dbReference type="Proteomes" id="UP001202328"/>
    </source>
</evidence>
<reference evidence="2" key="1">
    <citation type="submission" date="2022-04" db="EMBL/GenBank/DDBJ databases">
        <title>A functionally conserved STORR gene fusion in Papaver species that diverged 16.8 million years ago.</title>
        <authorList>
            <person name="Catania T."/>
        </authorList>
    </citation>
    <scope>NUCLEOTIDE SEQUENCE</scope>
    <source>
        <strain evidence="2">S-188037</strain>
    </source>
</reference>
<protein>
    <recommendedName>
        <fullName evidence="1">Molybdenum cofactor sulfurase middle domain-containing protein</fullName>
    </recommendedName>
</protein>
<sequence>VKEINCEESAVIEVDHDTTDLIFSLGFRWDRQWVVVNAKGGWACTQRVEPKLLPTDAFSEGWEPTDSSYLGQNIGRT</sequence>
<evidence type="ECO:0000313" key="2">
    <source>
        <dbReference type="EMBL" id="KAI3885020.1"/>
    </source>
</evidence>
<dbReference type="EMBL" id="JAJJMB010012161">
    <property type="protein sequence ID" value="KAI3885020.1"/>
    <property type="molecule type" value="Genomic_DNA"/>
</dbReference>
<feature type="non-terminal residue" evidence="2">
    <location>
        <position position="1"/>
    </location>
</feature>
<keyword evidence="3" id="KW-1185">Reference proteome</keyword>
<comment type="caution">
    <text evidence="2">The sequence shown here is derived from an EMBL/GenBank/DDBJ whole genome shotgun (WGS) entry which is preliminary data.</text>
</comment>
<dbReference type="InterPro" id="IPR005303">
    <property type="entry name" value="MOCOS_middle"/>
</dbReference>
<accession>A0AAD4XC02</accession>
<dbReference type="Proteomes" id="UP001202328">
    <property type="component" value="Unassembled WGS sequence"/>
</dbReference>
<feature type="domain" description="Molybdenum cofactor sulfurase middle" evidence="1">
    <location>
        <begin position="24"/>
        <end position="53"/>
    </location>
</feature>
<proteinExistence type="predicted"/>
<gene>
    <name evidence="2" type="ORF">MKW98_002412</name>
</gene>
<name>A0AAD4XC02_9MAGN</name>
<dbReference type="AlphaFoldDB" id="A0AAD4XC02"/>
<organism evidence="2 3">
    <name type="scientific">Papaver atlanticum</name>
    <dbReference type="NCBI Taxonomy" id="357466"/>
    <lineage>
        <taxon>Eukaryota</taxon>
        <taxon>Viridiplantae</taxon>
        <taxon>Streptophyta</taxon>
        <taxon>Embryophyta</taxon>
        <taxon>Tracheophyta</taxon>
        <taxon>Spermatophyta</taxon>
        <taxon>Magnoliopsida</taxon>
        <taxon>Ranunculales</taxon>
        <taxon>Papaveraceae</taxon>
        <taxon>Papaveroideae</taxon>
        <taxon>Papaver</taxon>
    </lineage>
</organism>
<dbReference type="Pfam" id="PF03476">
    <property type="entry name" value="MOSC_N"/>
    <property type="match status" value="1"/>
</dbReference>
<dbReference type="SUPFAM" id="SSF141673">
    <property type="entry name" value="MOSC N-terminal domain-like"/>
    <property type="match status" value="1"/>
</dbReference>